<proteinExistence type="predicted"/>
<keyword evidence="2" id="KW-1185">Reference proteome</keyword>
<dbReference type="Proteomes" id="UP000077071">
    <property type="component" value="Chromosome"/>
</dbReference>
<dbReference type="PATRIC" id="fig|33888.3.peg.162"/>
<name>A0A160KPI6_9MICO</name>
<dbReference type="RefSeq" id="WP_068250370.1">
    <property type="nucleotide sequence ID" value="NZ_CP015515.1"/>
</dbReference>
<dbReference type="AlphaFoldDB" id="A0A160KPI6"/>
<dbReference type="KEGG" id="rtn:A6122_0136"/>
<dbReference type="OrthoDB" id="5122649at2"/>
<sequence>MNDQTPYTPHEIRIDDGWSIPAGDGVHRRTLVKGTAWAVPVVAVSMATPAAAASGGPTLTFTQTSYSGTACGTISGVQVKRTTDGSTADPGKVVTVKLANGYTFADRSTSVSRTTGTDGLITLPDITVPARGGDSTFSATSDSLSASAPVKTALKSDGAYVANKNGPGGKYSSVPGDATPLQGNYFLKGNTLYHGDTVVASDVKKAAGYNTGGSTDYVAYVTTDGKAWLAQGDGPGGEKAAPADSTPLAGNYFLSKDGSLYHGGTKVSSDVKRAAGYNTGGSNDYVAYVKTDGKAWLASGDGPGGEKAAPKDSTPLQGNYFLSKDGALYHGDTKVADNVKKAAGYNTGGSTDYVAYVATDGKAYIANGDGPGSEHTGVANDSTPLAGNYFLSKDGTLYHGDTVVNTDVVDAAGYNAGNDDDYVTYTKADKC</sequence>
<evidence type="ECO:0000313" key="2">
    <source>
        <dbReference type="Proteomes" id="UP000077071"/>
    </source>
</evidence>
<dbReference type="PROSITE" id="PS51318">
    <property type="entry name" value="TAT"/>
    <property type="match status" value="1"/>
</dbReference>
<accession>A0A160KPI6</accession>
<gene>
    <name evidence="1" type="ORF">A6122_0136</name>
</gene>
<protein>
    <submittedName>
        <fullName evidence="1">Uncharacterized protein</fullName>
    </submittedName>
</protein>
<dbReference type="STRING" id="33888.A6122_0136"/>
<reference evidence="1 2" key="1">
    <citation type="submission" date="2016-05" db="EMBL/GenBank/DDBJ databases">
        <title>Complete genome sequence of Rathayibacter tritici NCPPB 1953.</title>
        <authorList>
            <person name="Park J."/>
            <person name="Lee H.-H."/>
            <person name="Lee S.-W."/>
            <person name="Seo Y.-S."/>
        </authorList>
    </citation>
    <scope>NUCLEOTIDE SEQUENCE [LARGE SCALE GENOMIC DNA]</scope>
    <source>
        <strain evidence="1 2">NCPPB 1953</strain>
    </source>
</reference>
<dbReference type="InterPro" id="IPR006311">
    <property type="entry name" value="TAT_signal"/>
</dbReference>
<organism evidence="1 2">
    <name type="scientific">Rathayibacter tritici</name>
    <dbReference type="NCBI Taxonomy" id="33888"/>
    <lineage>
        <taxon>Bacteria</taxon>
        <taxon>Bacillati</taxon>
        <taxon>Actinomycetota</taxon>
        <taxon>Actinomycetes</taxon>
        <taxon>Micrococcales</taxon>
        <taxon>Microbacteriaceae</taxon>
        <taxon>Rathayibacter</taxon>
    </lineage>
</organism>
<evidence type="ECO:0000313" key="1">
    <source>
        <dbReference type="EMBL" id="AND15302.1"/>
    </source>
</evidence>
<dbReference type="EMBL" id="CP015515">
    <property type="protein sequence ID" value="AND15302.1"/>
    <property type="molecule type" value="Genomic_DNA"/>
</dbReference>